<protein>
    <recommendedName>
        <fullName evidence="1">Protein kinase domain-containing protein</fullName>
    </recommendedName>
</protein>
<dbReference type="EMBL" id="LT934123">
    <property type="protein sequence ID" value="VAI81569.1"/>
    <property type="molecule type" value="Genomic_DNA"/>
</dbReference>
<sequence length="363" mass="40966">MATEEKTEGSSSSPELSKKFPFMFLEKITNCFSQIFCKDPFGTVYKGTLPDSNKKIAVKKLEQSEEIPRDDFENQVQSIVGLKHENIVELVGFCNETHQNSTERLLCYGFAPDENLQQHLFGTEETEDSSSTEPSNNWNTCFKIIKGICQGLLFLHKQLDNNPITHMDLNLKNIWLDKTMVPKIANVELSRIFSHEQITKESCGYMAPEYINDTRNAMSFQTDIYSLGVMIIQITTGEKSRGKMEDRASRSYIDKIRRKWTAEHIASKYSSLDSECLHQWRGVGGRDLICLYMGTLCIPMRWSMLPHSGDAVSCTSRPLPRRAGGSMTFKPDGYGEYVSGSILLPHASTRKQDDGAGLQSAPN</sequence>
<evidence type="ECO:0000313" key="2">
    <source>
        <dbReference type="EMBL" id="VAI81569.1"/>
    </source>
</evidence>
<proteinExistence type="predicted"/>
<dbReference type="GO" id="GO:0004672">
    <property type="term" value="F:protein kinase activity"/>
    <property type="evidence" value="ECO:0007669"/>
    <property type="project" value="InterPro"/>
</dbReference>
<accession>A0A9R1BUJ0</accession>
<dbReference type="AlphaFoldDB" id="A0A9R1BUJ0"/>
<dbReference type="GO" id="GO:0005524">
    <property type="term" value="F:ATP binding"/>
    <property type="evidence" value="ECO:0007669"/>
    <property type="project" value="InterPro"/>
</dbReference>
<dbReference type="Pfam" id="PF00069">
    <property type="entry name" value="Pkinase"/>
    <property type="match status" value="1"/>
</dbReference>
<feature type="domain" description="Protein kinase" evidence="1">
    <location>
        <begin position="30"/>
        <end position="363"/>
    </location>
</feature>
<dbReference type="InterPro" id="IPR000719">
    <property type="entry name" value="Prot_kinase_dom"/>
</dbReference>
<dbReference type="Gene3D" id="1.10.510.10">
    <property type="entry name" value="Transferase(Phosphotransferase) domain 1"/>
    <property type="match status" value="1"/>
</dbReference>
<dbReference type="Proteomes" id="UP000324705">
    <property type="component" value="Chromosome 7A"/>
</dbReference>
<dbReference type="Gene3D" id="3.30.200.20">
    <property type="entry name" value="Phosphorylase Kinase, domain 1"/>
    <property type="match status" value="1"/>
</dbReference>
<evidence type="ECO:0000313" key="3">
    <source>
        <dbReference type="Proteomes" id="UP000324705"/>
    </source>
</evidence>
<organism evidence="2 3">
    <name type="scientific">Triticum turgidum subsp. durum</name>
    <name type="common">Durum wheat</name>
    <name type="synonym">Triticum durum</name>
    <dbReference type="NCBI Taxonomy" id="4567"/>
    <lineage>
        <taxon>Eukaryota</taxon>
        <taxon>Viridiplantae</taxon>
        <taxon>Streptophyta</taxon>
        <taxon>Embryophyta</taxon>
        <taxon>Tracheophyta</taxon>
        <taxon>Spermatophyta</taxon>
        <taxon>Magnoliopsida</taxon>
        <taxon>Liliopsida</taxon>
        <taxon>Poales</taxon>
        <taxon>Poaceae</taxon>
        <taxon>BOP clade</taxon>
        <taxon>Pooideae</taxon>
        <taxon>Triticodae</taxon>
        <taxon>Triticeae</taxon>
        <taxon>Triticinae</taxon>
        <taxon>Triticum</taxon>
    </lineage>
</organism>
<dbReference type="PANTHER" id="PTHR47975:SF50">
    <property type="entry name" value="PROTEIN KINASE DOMAIN-CONTAINING PROTEIN"/>
    <property type="match status" value="1"/>
</dbReference>
<gene>
    <name evidence="2" type="ORF">TRITD_7Av1G273640</name>
</gene>
<evidence type="ECO:0000259" key="1">
    <source>
        <dbReference type="PROSITE" id="PS50011"/>
    </source>
</evidence>
<dbReference type="SUPFAM" id="SSF56112">
    <property type="entry name" value="Protein kinase-like (PK-like)"/>
    <property type="match status" value="1"/>
</dbReference>
<dbReference type="PANTHER" id="PTHR47975">
    <property type="entry name" value="S-LOCUS LECTIN KINASE FAMILY PROTEIN"/>
    <property type="match status" value="1"/>
</dbReference>
<reference evidence="2 3" key="1">
    <citation type="submission" date="2017-09" db="EMBL/GenBank/DDBJ databases">
        <authorList>
            <consortium name="International Durum Wheat Genome Sequencing Consortium (IDWGSC)"/>
            <person name="Milanesi L."/>
        </authorList>
    </citation>
    <scope>NUCLEOTIDE SEQUENCE [LARGE SCALE GENOMIC DNA]</scope>
    <source>
        <strain evidence="3">cv. Svevo</strain>
    </source>
</reference>
<dbReference type="PROSITE" id="PS50011">
    <property type="entry name" value="PROTEIN_KINASE_DOM"/>
    <property type="match status" value="1"/>
</dbReference>
<keyword evidence="3" id="KW-1185">Reference proteome</keyword>
<name>A0A9R1BUJ0_TRITD</name>
<dbReference type="InterPro" id="IPR011009">
    <property type="entry name" value="Kinase-like_dom_sf"/>
</dbReference>
<dbReference type="Gramene" id="TRITD7Av1G273640.1">
    <property type="protein sequence ID" value="TRITD7Av1G273640.1"/>
    <property type="gene ID" value="TRITD7Av1G273640"/>
</dbReference>